<feature type="domain" description="PhoU" evidence="9">
    <location>
        <begin position="124"/>
        <end position="208"/>
    </location>
</feature>
<evidence type="ECO:0000256" key="1">
    <source>
        <dbReference type="ARBA" id="ARBA00004496"/>
    </source>
</evidence>
<keyword evidence="11" id="KW-1185">Reference proteome</keyword>
<evidence type="ECO:0000256" key="5">
    <source>
        <dbReference type="ARBA" id="ARBA00022490"/>
    </source>
</evidence>
<dbReference type="STRING" id="1480694.DC28_14170"/>
<dbReference type="GO" id="GO:0005737">
    <property type="term" value="C:cytoplasm"/>
    <property type="evidence" value="ECO:0007669"/>
    <property type="project" value="UniProtKB-SubCell"/>
</dbReference>
<dbReference type="Pfam" id="PF01895">
    <property type="entry name" value="PhoU"/>
    <property type="match status" value="2"/>
</dbReference>
<evidence type="ECO:0000256" key="7">
    <source>
        <dbReference type="ARBA" id="ARBA00056181"/>
    </source>
</evidence>
<reference evidence="10 11" key="1">
    <citation type="submission" date="2014-05" db="EMBL/GenBank/DDBJ databases">
        <title>De novo Genome Sequence of Spirocheata sp.</title>
        <authorList>
            <person name="Shivani Y."/>
            <person name="Subhash Y."/>
            <person name="Tushar L."/>
            <person name="Sasikala C."/>
            <person name="Ramana C.V."/>
        </authorList>
    </citation>
    <scope>NUCLEOTIDE SEQUENCE [LARGE SCALE GENOMIC DNA]</scope>
    <source>
        <strain evidence="10 11">JC230</strain>
    </source>
</reference>
<keyword evidence="4 8" id="KW-0813">Transport</keyword>
<evidence type="ECO:0000256" key="2">
    <source>
        <dbReference type="ARBA" id="ARBA00008107"/>
    </source>
</evidence>
<evidence type="ECO:0000256" key="8">
    <source>
        <dbReference type="PIRNR" id="PIRNR003107"/>
    </source>
</evidence>
<comment type="subcellular location">
    <subcellularLocation>
        <location evidence="1 8">Cytoplasm</location>
    </subcellularLocation>
</comment>
<dbReference type="GO" id="GO:0045936">
    <property type="term" value="P:negative regulation of phosphate metabolic process"/>
    <property type="evidence" value="ECO:0007669"/>
    <property type="project" value="InterPro"/>
</dbReference>
<dbReference type="EMBL" id="JNUP01000072">
    <property type="protein sequence ID" value="KGE70656.1"/>
    <property type="molecule type" value="Genomic_DNA"/>
</dbReference>
<organism evidence="10 11">
    <name type="scientific">Spirochaeta lutea</name>
    <dbReference type="NCBI Taxonomy" id="1480694"/>
    <lineage>
        <taxon>Bacteria</taxon>
        <taxon>Pseudomonadati</taxon>
        <taxon>Spirochaetota</taxon>
        <taxon>Spirochaetia</taxon>
        <taxon>Spirochaetales</taxon>
        <taxon>Spirochaetaceae</taxon>
        <taxon>Spirochaeta</taxon>
    </lineage>
</organism>
<comment type="subunit">
    <text evidence="3 8">Homodimer.</text>
</comment>
<dbReference type="FunFam" id="1.20.58.220:FF:000004">
    <property type="entry name" value="Phosphate-specific transport system accessory protein PhoU"/>
    <property type="match status" value="1"/>
</dbReference>
<evidence type="ECO:0000256" key="4">
    <source>
        <dbReference type="ARBA" id="ARBA00022448"/>
    </source>
</evidence>
<feature type="domain" description="PhoU" evidence="9">
    <location>
        <begin position="20"/>
        <end position="107"/>
    </location>
</feature>
<dbReference type="eggNOG" id="COG0704">
    <property type="taxonomic scope" value="Bacteria"/>
</dbReference>
<dbReference type="InterPro" id="IPR038078">
    <property type="entry name" value="PhoU-like_sf"/>
</dbReference>
<dbReference type="NCBIfam" id="TIGR02135">
    <property type="entry name" value="phoU_full"/>
    <property type="match status" value="1"/>
</dbReference>
<gene>
    <name evidence="10" type="ORF">DC28_14170</name>
</gene>
<accession>A0A098QSW5</accession>
<proteinExistence type="inferred from homology"/>
<comment type="similarity">
    <text evidence="2 8">Belongs to the PhoU family.</text>
</comment>
<dbReference type="GO" id="GO:0030643">
    <property type="term" value="P:intracellular phosphate ion homeostasis"/>
    <property type="evidence" value="ECO:0007669"/>
    <property type="project" value="InterPro"/>
</dbReference>
<dbReference type="InterPro" id="IPR026022">
    <property type="entry name" value="PhoU_dom"/>
</dbReference>
<sequence>MLVETRIRLNEQMAEVYQTVLKMGTFVEEALRKALNAVSNRNMNLAQQVIEHDIHIDSYQNAIEDMCTKIIATEQPVASDLRELVTLIKVVSDLERIGDHARHLAKSISSISEPILEQVLPKIKVMTEKGISMVHDALTALSTHDADLATTIAAMDDQIDELHTQLYEQIITIMQEDPRYIEEGTTLLFLNRFLERLGDHVTNICEWIVYAKRGTHIELNF</sequence>
<evidence type="ECO:0000313" key="11">
    <source>
        <dbReference type="Proteomes" id="UP000029692"/>
    </source>
</evidence>
<dbReference type="Gene3D" id="1.20.58.220">
    <property type="entry name" value="Phosphate transport system protein phou homolog 2, domain 2"/>
    <property type="match status" value="1"/>
</dbReference>
<dbReference type="InterPro" id="IPR028366">
    <property type="entry name" value="PhoU"/>
</dbReference>
<dbReference type="PANTHER" id="PTHR42930:SF3">
    <property type="entry name" value="PHOSPHATE-SPECIFIC TRANSPORT SYSTEM ACCESSORY PROTEIN PHOU"/>
    <property type="match status" value="1"/>
</dbReference>
<keyword evidence="6 8" id="KW-0592">Phosphate transport</keyword>
<evidence type="ECO:0000256" key="6">
    <source>
        <dbReference type="ARBA" id="ARBA00022592"/>
    </source>
</evidence>
<evidence type="ECO:0000313" key="10">
    <source>
        <dbReference type="EMBL" id="KGE70656.1"/>
    </source>
</evidence>
<dbReference type="SUPFAM" id="SSF109755">
    <property type="entry name" value="PhoU-like"/>
    <property type="match status" value="1"/>
</dbReference>
<dbReference type="PANTHER" id="PTHR42930">
    <property type="entry name" value="PHOSPHATE-SPECIFIC TRANSPORT SYSTEM ACCESSORY PROTEIN PHOU"/>
    <property type="match status" value="1"/>
</dbReference>
<comment type="caution">
    <text evidence="10">The sequence shown here is derived from an EMBL/GenBank/DDBJ whole genome shotgun (WGS) entry which is preliminary data.</text>
</comment>
<dbReference type="PIRSF" id="PIRSF003107">
    <property type="entry name" value="PhoU"/>
    <property type="match status" value="1"/>
</dbReference>
<evidence type="ECO:0000256" key="3">
    <source>
        <dbReference type="ARBA" id="ARBA00011738"/>
    </source>
</evidence>
<dbReference type="OrthoDB" id="9814256at2"/>
<dbReference type="Proteomes" id="UP000029692">
    <property type="component" value="Unassembled WGS sequence"/>
</dbReference>
<evidence type="ECO:0000259" key="9">
    <source>
        <dbReference type="Pfam" id="PF01895"/>
    </source>
</evidence>
<dbReference type="AlphaFoldDB" id="A0A098QSW5"/>
<dbReference type="GO" id="GO:0006817">
    <property type="term" value="P:phosphate ion transport"/>
    <property type="evidence" value="ECO:0007669"/>
    <property type="project" value="UniProtKB-KW"/>
</dbReference>
<protein>
    <recommendedName>
        <fullName evidence="8">Phosphate-specific transport system accessory protein PhoU</fullName>
    </recommendedName>
</protein>
<comment type="function">
    <text evidence="7 8">Plays a role in the regulation of phosphate uptake.</text>
</comment>
<name>A0A098QSW5_9SPIO</name>
<keyword evidence="5 8" id="KW-0963">Cytoplasm</keyword>